<proteinExistence type="predicted"/>
<dbReference type="STRING" id="1616788.AR543_05800"/>
<dbReference type="InterPro" id="IPR020556">
    <property type="entry name" value="Amidase_CS"/>
</dbReference>
<organism evidence="2 3">
    <name type="scientific">Paenibacillus bovis</name>
    <dbReference type="NCBI Taxonomy" id="1616788"/>
    <lineage>
        <taxon>Bacteria</taxon>
        <taxon>Bacillati</taxon>
        <taxon>Bacillota</taxon>
        <taxon>Bacilli</taxon>
        <taxon>Bacillales</taxon>
        <taxon>Paenibacillaceae</taxon>
        <taxon>Paenibacillus</taxon>
    </lineage>
</organism>
<dbReference type="KEGG" id="pbv:AR543_05800"/>
<evidence type="ECO:0000259" key="1">
    <source>
        <dbReference type="Pfam" id="PF01425"/>
    </source>
</evidence>
<reference evidence="2 3" key="2">
    <citation type="journal article" date="2016" name="Int. J. Syst. Evol. Microbiol.">
        <title>Paenibacillus bovis sp. nov., isolated from raw yak (Bos grunniens) milk.</title>
        <authorList>
            <person name="Gao C."/>
            <person name="Han J."/>
            <person name="Liu Z."/>
            <person name="Xu X."/>
            <person name="Hang F."/>
            <person name="Wu Z."/>
        </authorList>
    </citation>
    <scope>NUCLEOTIDE SEQUENCE [LARGE SCALE GENOMIC DNA]</scope>
    <source>
        <strain evidence="2 3">BD3526</strain>
    </source>
</reference>
<sequence>MLHPSSPFSTSRLKKQIRICLVAALLFTLSVTTYVPLLQTASAQSTPGTVETFNVSEATIADMQQALTTGKVTSVQLVQQYLNRIEKYDDQGPKINAILTINPQALQIAASLDRERQNKGSRGPLHGIPIIVKDNFDTADMPTTAGCVCLQNSIPDDDAEQIARLKAAGAIILAKSNLHEFAFGITTSSSLGGQTHNPYITNHYPGGSSGGTGAAIAANFAAAGLGTDTGGSIRIPSAFNSLVGIRPTVGLSSRDGIIPLSLTQDVGGPMARTVADAAALLDATAGYDPDDVATAYSVGHIPDSYTDSLQTDGLKGARIGVAYELFGTSPAEQSVTAAVYGAVDDIQRLGATAVPVSIPNLTQIMKFPSLSGYEFKFQLNDYLASLGKDAPYHTLTEILKSGQFDPTQTDSMQKRNALESLDTQEYKDIVLNRTKVTRDALLKVMADNNLDAIVYPTTTQPAAKIGEQQESGNNNRLSPFSGFPAITVPAGFTPEGLPVGIEFLGRPFEESTLIKLAYSYEQGTHNRKPPALTP</sequence>
<accession>A0A172ZDH8</accession>
<evidence type="ECO:0000313" key="2">
    <source>
        <dbReference type="EMBL" id="ANF95563.1"/>
    </source>
</evidence>
<gene>
    <name evidence="2" type="ORF">AR543_05800</name>
</gene>
<dbReference type="OrthoDB" id="9811471at2"/>
<name>A0A172ZDH8_9BACL</name>
<dbReference type="PANTHER" id="PTHR42678:SF34">
    <property type="entry name" value="OS04G0183300 PROTEIN"/>
    <property type="match status" value="1"/>
</dbReference>
<dbReference type="InterPro" id="IPR023631">
    <property type="entry name" value="Amidase_dom"/>
</dbReference>
<dbReference type="AlphaFoldDB" id="A0A172ZDH8"/>
<feature type="domain" description="Amidase" evidence="1">
    <location>
        <begin position="77"/>
        <end position="513"/>
    </location>
</feature>
<dbReference type="SUPFAM" id="SSF75304">
    <property type="entry name" value="Amidase signature (AS) enzymes"/>
    <property type="match status" value="1"/>
</dbReference>
<evidence type="ECO:0000313" key="3">
    <source>
        <dbReference type="Proteomes" id="UP000078148"/>
    </source>
</evidence>
<dbReference type="PIRSF" id="PIRSF001221">
    <property type="entry name" value="Amidase_fungi"/>
    <property type="match status" value="1"/>
</dbReference>
<dbReference type="Pfam" id="PF01425">
    <property type="entry name" value="Amidase"/>
    <property type="match status" value="1"/>
</dbReference>
<dbReference type="Proteomes" id="UP000078148">
    <property type="component" value="Chromosome"/>
</dbReference>
<dbReference type="EMBL" id="CP013023">
    <property type="protein sequence ID" value="ANF95563.1"/>
    <property type="molecule type" value="Genomic_DNA"/>
</dbReference>
<dbReference type="InterPro" id="IPR036928">
    <property type="entry name" value="AS_sf"/>
</dbReference>
<dbReference type="RefSeq" id="WP_060532604.1">
    <property type="nucleotide sequence ID" value="NZ_CP013023.1"/>
</dbReference>
<protein>
    <submittedName>
        <fullName evidence="2">Amidase</fullName>
    </submittedName>
</protein>
<dbReference type="Gene3D" id="3.90.1300.10">
    <property type="entry name" value="Amidase signature (AS) domain"/>
    <property type="match status" value="1"/>
</dbReference>
<dbReference type="PROSITE" id="PS00571">
    <property type="entry name" value="AMIDASES"/>
    <property type="match status" value="1"/>
</dbReference>
<keyword evidence="3" id="KW-1185">Reference proteome</keyword>
<dbReference type="PANTHER" id="PTHR42678">
    <property type="entry name" value="AMIDASE"/>
    <property type="match status" value="1"/>
</dbReference>
<reference evidence="3" key="1">
    <citation type="submission" date="2015-10" db="EMBL/GenBank/DDBJ databases">
        <title>Genome of Paenibacillus bovis sp. nov.</title>
        <authorList>
            <person name="Wu Z."/>
            <person name="Gao C."/>
            <person name="Liu Z."/>
            <person name="Zheng H."/>
        </authorList>
    </citation>
    <scope>NUCLEOTIDE SEQUENCE [LARGE SCALE GENOMIC DNA]</scope>
    <source>
        <strain evidence="3">BD3526</strain>
    </source>
</reference>